<keyword evidence="1" id="KW-1133">Transmembrane helix</keyword>
<name>A0A2T4CDJ1_TRILO</name>
<keyword evidence="3" id="KW-1185">Reference proteome</keyword>
<dbReference type="EMBL" id="KZ679128">
    <property type="protein sequence ID" value="PTB79623.1"/>
    <property type="molecule type" value="Genomic_DNA"/>
</dbReference>
<sequence>MEARSTLQVPVDVLRNTSTSYLKMPRAWAVRKPFCACLLLSSGTSSFSLINVTFLRFFLFCSHLLTLAPLLYGTCTCSRLDAASISLKPLFF</sequence>
<reference evidence="2 3" key="1">
    <citation type="submission" date="2016-07" db="EMBL/GenBank/DDBJ databases">
        <title>Multiple horizontal gene transfer events from other fungi enriched the ability of initially mycotrophic Trichoderma (Ascomycota) to feed on dead plant biomass.</title>
        <authorList>
            <consortium name="DOE Joint Genome Institute"/>
            <person name="Aerts A."/>
            <person name="Atanasova L."/>
            <person name="Chenthamara K."/>
            <person name="Zhang J."/>
            <person name="Grujic M."/>
            <person name="Henrissat B."/>
            <person name="Kuo A."/>
            <person name="Salamov A."/>
            <person name="Lipzen A."/>
            <person name="Labutti K."/>
            <person name="Barry K."/>
            <person name="Miao Y."/>
            <person name="Rahimi M.J."/>
            <person name="Shen Q."/>
            <person name="Grigoriev I.V."/>
            <person name="Kubicek C.P."/>
            <person name="Druzhinina I.S."/>
        </authorList>
    </citation>
    <scope>NUCLEOTIDE SEQUENCE [LARGE SCALE GENOMIC DNA]</scope>
    <source>
        <strain evidence="2 3">ATCC 18648</strain>
    </source>
</reference>
<accession>A0A2T4CDJ1</accession>
<gene>
    <name evidence="2" type="ORF">M440DRAFT_242958</name>
</gene>
<keyword evidence="1" id="KW-0812">Transmembrane</keyword>
<proteinExistence type="predicted"/>
<dbReference type="AlphaFoldDB" id="A0A2T4CDJ1"/>
<dbReference type="Proteomes" id="UP000240760">
    <property type="component" value="Unassembled WGS sequence"/>
</dbReference>
<organism evidence="2 3">
    <name type="scientific">Trichoderma longibrachiatum ATCC 18648</name>
    <dbReference type="NCBI Taxonomy" id="983965"/>
    <lineage>
        <taxon>Eukaryota</taxon>
        <taxon>Fungi</taxon>
        <taxon>Dikarya</taxon>
        <taxon>Ascomycota</taxon>
        <taxon>Pezizomycotina</taxon>
        <taxon>Sordariomycetes</taxon>
        <taxon>Hypocreomycetidae</taxon>
        <taxon>Hypocreales</taxon>
        <taxon>Hypocreaceae</taxon>
        <taxon>Trichoderma</taxon>
    </lineage>
</organism>
<keyword evidence="1" id="KW-0472">Membrane</keyword>
<feature type="transmembrane region" description="Helical" evidence="1">
    <location>
        <begin position="49"/>
        <end position="72"/>
    </location>
</feature>
<evidence type="ECO:0000313" key="2">
    <source>
        <dbReference type="EMBL" id="PTB79623.1"/>
    </source>
</evidence>
<protein>
    <submittedName>
        <fullName evidence="2">Uncharacterized protein</fullName>
    </submittedName>
</protein>
<evidence type="ECO:0000313" key="3">
    <source>
        <dbReference type="Proteomes" id="UP000240760"/>
    </source>
</evidence>
<evidence type="ECO:0000256" key="1">
    <source>
        <dbReference type="SAM" id="Phobius"/>
    </source>
</evidence>